<evidence type="ECO:0000313" key="3">
    <source>
        <dbReference type="Proteomes" id="UP001179361"/>
    </source>
</evidence>
<sequence length="176" mass="19243">MHRTTDRLILRPPEPADLAVLFAIYGDPATNTFNPAGPMANIELAASLLDRWLAQWRDLGIGPWTIATLDAPGHPIGFGGISMHRYLDQERVNVGYRFATSAWGRGYATELTRASLASGFEEQGFSEIFALVRPAHAASIRVLEKAGMQQIDTLDDVPGAAPSRVYAISREAWAHV</sequence>
<gene>
    <name evidence="2" type="ORF">LQ564_20810</name>
</gene>
<evidence type="ECO:0000313" key="2">
    <source>
        <dbReference type="EMBL" id="MCD2518743.1"/>
    </source>
</evidence>
<dbReference type="PANTHER" id="PTHR43792">
    <property type="entry name" value="GNAT FAMILY, PUTATIVE (AFU_ORTHOLOGUE AFUA_3G00765)-RELATED-RELATED"/>
    <property type="match status" value="1"/>
</dbReference>
<protein>
    <submittedName>
        <fullName evidence="2">GNAT family N-acetyltransferase</fullName>
    </submittedName>
</protein>
<organism evidence="2 3">
    <name type="scientific">Massilia phyllostachyos</name>
    <dbReference type="NCBI Taxonomy" id="2898585"/>
    <lineage>
        <taxon>Bacteria</taxon>
        <taxon>Pseudomonadati</taxon>
        <taxon>Pseudomonadota</taxon>
        <taxon>Betaproteobacteria</taxon>
        <taxon>Burkholderiales</taxon>
        <taxon>Oxalobacteraceae</taxon>
        <taxon>Telluria group</taxon>
        <taxon>Massilia</taxon>
    </lineage>
</organism>
<dbReference type="PROSITE" id="PS51186">
    <property type="entry name" value="GNAT"/>
    <property type="match status" value="1"/>
</dbReference>
<proteinExistence type="predicted"/>
<dbReference type="EMBL" id="JAJNOC010000008">
    <property type="protein sequence ID" value="MCD2518743.1"/>
    <property type="molecule type" value="Genomic_DNA"/>
</dbReference>
<dbReference type="InterPro" id="IPR051531">
    <property type="entry name" value="N-acetyltransferase"/>
</dbReference>
<dbReference type="Pfam" id="PF13302">
    <property type="entry name" value="Acetyltransf_3"/>
    <property type="match status" value="1"/>
</dbReference>
<dbReference type="InterPro" id="IPR016181">
    <property type="entry name" value="Acyl_CoA_acyltransferase"/>
</dbReference>
<comment type="caution">
    <text evidence="2">The sequence shown here is derived from an EMBL/GenBank/DDBJ whole genome shotgun (WGS) entry which is preliminary data.</text>
</comment>
<feature type="domain" description="N-acetyltransferase" evidence="1">
    <location>
        <begin position="8"/>
        <end position="171"/>
    </location>
</feature>
<dbReference type="InterPro" id="IPR000182">
    <property type="entry name" value="GNAT_dom"/>
</dbReference>
<accession>A0ABS8QAG3</accession>
<keyword evidence="3" id="KW-1185">Reference proteome</keyword>
<name>A0ABS8QAG3_9BURK</name>
<dbReference type="PANTHER" id="PTHR43792:SF1">
    <property type="entry name" value="N-ACETYLTRANSFERASE DOMAIN-CONTAINING PROTEIN"/>
    <property type="match status" value="1"/>
</dbReference>
<dbReference type="Gene3D" id="3.40.630.30">
    <property type="match status" value="1"/>
</dbReference>
<evidence type="ECO:0000259" key="1">
    <source>
        <dbReference type="PROSITE" id="PS51186"/>
    </source>
</evidence>
<dbReference type="RefSeq" id="WP_231060020.1">
    <property type="nucleotide sequence ID" value="NZ_JAJNOC010000008.1"/>
</dbReference>
<dbReference type="SUPFAM" id="SSF55729">
    <property type="entry name" value="Acyl-CoA N-acyltransferases (Nat)"/>
    <property type="match status" value="1"/>
</dbReference>
<reference evidence="2" key="1">
    <citation type="submission" date="2021-11" db="EMBL/GenBank/DDBJ databases">
        <title>The complete genome of Massilia sp sp. G4R7.</title>
        <authorList>
            <person name="Liu L."/>
            <person name="Yue J."/>
            <person name="Yuan J."/>
            <person name="Yang F."/>
            <person name="Li L."/>
        </authorList>
    </citation>
    <scope>NUCLEOTIDE SEQUENCE</scope>
    <source>
        <strain evidence="2">G4R7</strain>
    </source>
</reference>
<dbReference type="Proteomes" id="UP001179361">
    <property type="component" value="Unassembled WGS sequence"/>
</dbReference>